<gene>
    <name evidence="3" type="ORF">CLEP1334_LOCUS1265</name>
</gene>
<keyword evidence="1" id="KW-0106">Calcium</keyword>
<dbReference type="PROSITE" id="PS50222">
    <property type="entry name" value="EF_HAND_2"/>
    <property type="match status" value="2"/>
</dbReference>
<dbReference type="InterPro" id="IPR018247">
    <property type="entry name" value="EF_Hand_1_Ca_BS"/>
</dbReference>
<evidence type="ECO:0000313" key="3">
    <source>
        <dbReference type="EMBL" id="CAD8524844.1"/>
    </source>
</evidence>
<dbReference type="InterPro" id="IPR002048">
    <property type="entry name" value="EF_hand_dom"/>
</dbReference>
<feature type="domain" description="EF-hand" evidence="2">
    <location>
        <begin position="213"/>
        <end position="243"/>
    </location>
</feature>
<proteinExistence type="predicted"/>
<organism evidence="3">
    <name type="scientific">Calcidiscus leptoporus</name>
    <dbReference type="NCBI Taxonomy" id="127549"/>
    <lineage>
        <taxon>Eukaryota</taxon>
        <taxon>Haptista</taxon>
        <taxon>Haptophyta</taxon>
        <taxon>Prymnesiophyceae</taxon>
        <taxon>Coccolithales</taxon>
        <taxon>Calcidiscaceae</taxon>
        <taxon>Calcidiscus</taxon>
    </lineage>
</organism>
<accession>A0A7S0NNC1</accession>
<evidence type="ECO:0000259" key="2">
    <source>
        <dbReference type="PROSITE" id="PS50222"/>
    </source>
</evidence>
<evidence type="ECO:0000256" key="1">
    <source>
        <dbReference type="ARBA" id="ARBA00022837"/>
    </source>
</evidence>
<feature type="domain" description="EF-hand" evidence="2">
    <location>
        <begin position="174"/>
        <end position="209"/>
    </location>
</feature>
<dbReference type="InterPro" id="IPR011992">
    <property type="entry name" value="EF-hand-dom_pair"/>
</dbReference>
<reference evidence="3" key="1">
    <citation type="submission" date="2021-01" db="EMBL/GenBank/DDBJ databases">
        <authorList>
            <person name="Corre E."/>
            <person name="Pelletier E."/>
            <person name="Niang G."/>
            <person name="Scheremetjew M."/>
            <person name="Finn R."/>
            <person name="Kale V."/>
            <person name="Holt S."/>
            <person name="Cochrane G."/>
            <person name="Meng A."/>
            <person name="Brown T."/>
            <person name="Cohen L."/>
        </authorList>
    </citation>
    <scope>NUCLEOTIDE SEQUENCE</scope>
    <source>
        <strain evidence="3">RCC1130</strain>
    </source>
</reference>
<dbReference type="Gene3D" id="1.10.238.10">
    <property type="entry name" value="EF-hand"/>
    <property type="match status" value="1"/>
</dbReference>
<name>A0A7S0NNC1_9EUKA</name>
<dbReference type="SUPFAM" id="SSF47473">
    <property type="entry name" value="EF-hand"/>
    <property type="match status" value="1"/>
</dbReference>
<dbReference type="GO" id="GO:0005509">
    <property type="term" value="F:calcium ion binding"/>
    <property type="evidence" value="ECO:0007669"/>
    <property type="project" value="InterPro"/>
</dbReference>
<protein>
    <recommendedName>
        <fullName evidence="2">EF-hand domain-containing protein</fullName>
    </recommendedName>
</protein>
<dbReference type="SMART" id="SM00054">
    <property type="entry name" value="EFh"/>
    <property type="match status" value="2"/>
</dbReference>
<dbReference type="AlphaFoldDB" id="A0A7S0NNC1"/>
<dbReference type="PROSITE" id="PS00018">
    <property type="entry name" value="EF_HAND_1"/>
    <property type="match status" value="2"/>
</dbReference>
<sequence length="253" mass="26861">MMRIQGQGGINFNANQGMFGGHSSMGASFASTITVTPNIIAGQDAIKLWTTEAGIYGLPSKCAVKASPDTPCEALYAALLNFAHTECKNASDGLAGQFHGMGAFAPRHEMKISWTPTIETIRFEGDALPRDSTPIGQLLRDGEPFQASGKLNQTVDKSNQKALGALAGIKPEDKKYAVADAMFKDLDSDGSGAIDPTELVVYLMNRGEPPSSVQALFARLDTNADGKVTKEEWRAGWLAGTVTKTDKGCCVVS</sequence>
<dbReference type="CDD" id="cd00051">
    <property type="entry name" value="EFh"/>
    <property type="match status" value="1"/>
</dbReference>
<dbReference type="Pfam" id="PF13499">
    <property type="entry name" value="EF-hand_7"/>
    <property type="match status" value="1"/>
</dbReference>
<dbReference type="EMBL" id="HBER01002347">
    <property type="protein sequence ID" value="CAD8524844.1"/>
    <property type="molecule type" value="Transcribed_RNA"/>
</dbReference>